<dbReference type="InterPro" id="IPR041848">
    <property type="entry name" value="Ste18_fungal"/>
</dbReference>
<dbReference type="GO" id="GO:0005834">
    <property type="term" value="C:heterotrimeric G-protein complex"/>
    <property type="evidence" value="ECO:0007669"/>
    <property type="project" value="TreeGrafter"/>
</dbReference>
<evidence type="ECO:0000256" key="4">
    <source>
        <dbReference type="ARBA" id="ARBA00016111"/>
    </source>
</evidence>
<dbReference type="GO" id="GO:0000750">
    <property type="term" value="P:pheromone-dependent signal transduction involved in conjugation with cellular fusion"/>
    <property type="evidence" value="ECO:0007669"/>
    <property type="project" value="InterPro"/>
</dbReference>
<sequence length="85" mass="9768">MKSKANQKRTRYHLTESKLKKIEDYTQRLRTQLDTPREPVSVASKDLLDFCNATYDPLVPSVWGPLDKQDDPFAPTQRAVCCSIL</sequence>
<dbReference type="AlphaFoldDB" id="A0A1X2HMP5"/>
<dbReference type="InterPro" id="IPR015898">
    <property type="entry name" value="G-protein_gamma-like_dom"/>
</dbReference>
<dbReference type="InterPro" id="IPR036284">
    <property type="entry name" value="GGL_sf"/>
</dbReference>
<keyword evidence="6" id="KW-0472">Membrane</keyword>
<keyword evidence="8" id="KW-0807">Transducer</keyword>
<organism evidence="12 13">
    <name type="scientific">Syncephalastrum racemosum</name>
    <name type="common">Filamentous fungus</name>
    <dbReference type="NCBI Taxonomy" id="13706"/>
    <lineage>
        <taxon>Eukaryota</taxon>
        <taxon>Fungi</taxon>
        <taxon>Fungi incertae sedis</taxon>
        <taxon>Mucoromycota</taxon>
        <taxon>Mucoromycotina</taxon>
        <taxon>Mucoromycetes</taxon>
        <taxon>Mucorales</taxon>
        <taxon>Syncephalastraceae</taxon>
        <taxon>Syncephalastrum</taxon>
    </lineage>
</organism>
<dbReference type="SMART" id="SM00224">
    <property type="entry name" value="GGL"/>
    <property type="match status" value="1"/>
</dbReference>
<evidence type="ECO:0000256" key="10">
    <source>
        <dbReference type="ARBA" id="ARBA00023289"/>
    </source>
</evidence>
<comment type="subunit">
    <text evidence="3">G proteins are composed of 3 units, alpha, beta and gamma.</text>
</comment>
<evidence type="ECO:0000256" key="2">
    <source>
        <dbReference type="ARBA" id="ARBA00007431"/>
    </source>
</evidence>
<dbReference type="SUPFAM" id="SSF48670">
    <property type="entry name" value="Transducin (heterotrimeric G protein), gamma chain"/>
    <property type="match status" value="1"/>
</dbReference>
<evidence type="ECO:0000256" key="3">
    <source>
        <dbReference type="ARBA" id="ARBA00011581"/>
    </source>
</evidence>
<dbReference type="PROSITE" id="PS50058">
    <property type="entry name" value="G_PROTEIN_GAMMA"/>
    <property type="match status" value="1"/>
</dbReference>
<evidence type="ECO:0000256" key="7">
    <source>
        <dbReference type="ARBA" id="ARBA00023139"/>
    </source>
</evidence>
<dbReference type="PANTHER" id="PTHR28189">
    <property type="entry name" value="GUANINE NUCLEOTIDE-BINDING PROTEIN SUBUNIT GAMMA"/>
    <property type="match status" value="1"/>
</dbReference>
<dbReference type="STRING" id="13706.A0A1X2HMP5"/>
<evidence type="ECO:0000313" key="12">
    <source>
        <dbReference type="EMBL" id="ORZ00627.1"/>
    </source>
</evidence>
<evidence type="ECO:0000313" key="13">
    <source>
        <dbReference type="Proteomes" id="UP000242180"/>
    </source>
</evidence>
<dbReference type="GO" id="GO:0031681">
    <property type="term" value="F:G-protein beta-subunit binding"/>
    <property type="evidence" value="ECO:0007669"/>
    <property type="project" value="InterPro"/>
</dbReference>
<feature type="domain" description="G protein gamma" evidence="11">
    <location>
        <begin position="15"/>
        <end position="85"/>
    </location>
</feature>
<dbReference type="Gene3D" id="4.10.260.10">
    <property type="entry name" value="Transducin (heterotrimeric G protein), gamma chain"/>
    <property type="match status" value="1"/>
</dbReference>
<keyword evidence="5" id="KW-0488">Methylation</keyword>
<name>A0A1X2HMP5_SYNRA</name>
<dbReference type="FunFam" id="4.10.260.10:FF:000003">
    <property type="entry name" value="G-protein complex gamma subunit Ste18/GpgA"/>
    <property type="match status" value="1"/>
</dbReference>
<keyword evidence="7" id="KW-0564">Palmitate</keyword>
<dbReference type="PANTHER" id="PTHR28189:SF1">
    <property type="entry name" value="GUANINE NUCLEOTIDE-BINDING PROTEIN SUBUNIT GAMMA"/>
    <property type="match status" value="1"/>
</dbReference>
<gene>
    <name evidence="12" type="ORF">BCR43DRAFT_540897</name>
</gene>
<dbReference type="InParanoid" id="A0A1X2HMP5"/>
<evidence type="ECO:0000256" key="6">
    <source>
        <dbReference type="ARBA" id="ARBA00023136"/>
    </source>
</evidence>
<evidence type="ECO:0000256" key="9">
    <source>
        <dbReference type="ARBA" id="ARBA00023288"/>
    </source>
</evidence>
<keyword evidence="10" id="KW-0636">Prenylation</keyword>
<dbReference type="EMBL" id="MCGN01000002">
    <property type="protein sequence ID" value="ORZ00627.1"/>
    <property type="molecule type" value="Genomic_DNA"/>
</dbReference>
<evidence type="ECO:0000256" key="5">
    <source>
        <dbReference type="ARBA" id="ARBA00022481"/>
    </source>
</evidence>
<keyword evidence="9" id="KW-0449">Lipoprotein</keyword>
<evidence type="ECO:0000259" key="11">
    <source>
        <dbReference type="PROSITE" id="PS50058"/>
    </source>
</evidence>
<dbReference type="SMART" id="SM01224">
    <property type="entry name" value="G_gamma"/>
    <property type="match status" value="1"/>
</dbReference>
<dbReference type="GO" id="GO:0007186">
    <property type="term" value="P:G protein-coupled receptor signaling pathway"/>
    <property type="evidence" value="ECO:0007669"/>
    <property type="project" value="InterPro"/>
</dbReference>
<evidence type="ECO:0000256" key="1">
    <source>
        <dbReference type="ARBA" id="ARBA00004170"/>
    </source>
</evidence>
<evidence type="ECO:0000256" key="8">
    <source>
        <dbReference type="ARBA" id="ARBA00023224"/>
    </source>
</evidence>
<proteinExistence type="inferred from homology"/>
<dbReference type="OrthoDB" id="19232at2759"/>
<dbReference type="Pfam" id="PF00631">
    <property type="entry name" value="G-gamma"/>
    <property type="match status" value="1"/>
</dbReference>
<comment type="caution">
    <text evidence="12">The sequence shown here is derived from an EMBL/GenBank/DDBJ whole genome shotgun (WGS) entry which is preliminary data.</text>
</comment>
<dbReference type="Proteomes" id="UP000242180">
    <property type="component" value="Unassembled WGS sequence"/>
</dbReference>
<comment type="similarity">
    <text evidence="2">Belongs to the G protein gamma family.</text>
</comment>
<keyword evidence="13" id="KW-1185">Reference proteome</keyword>
<protein>
    <recommendedName>
        <fullName evidence="4">Guanine nucleotide-binding protein subunit gamma</fullName>
    </recommendedName>
</protein>
<accession>A0A1X2HMP5</accession>
<comment type="subcellular location">
    <subcellularLocation>
        <location evidence="1">Membrane</location>
        <topology evidence="1">Peripheral membrane protein</topology>
    </subcellularLocation>
</comment>
<reference evidence="12 13" key="1">
    <citation type="submission" date="2016-07" db="EMBL/GenBank/DDBJ databases">
        <title>Pervasive Adenine N6-methylation of Active Genes in Fungi.</title>
        <authorList>
            <consortium name="DOE Joint Genome Institute"/>
            <person name="Mondo S.J."/>
            <person name="Dannebaum R.O."/>
            <person name="Kuo R.C."/>
            <person name="Labutti K."/>
            <person name="Haridas S."/>
            <person name="Kuo A."/>
            <person name="Salamov A."/>
            <person name="Ahrendt S.R."/>
            <person name="Lipzen A."/>
            <person name="Sullivan W."/>
            <person name="Andreopoulos W.B."/>
            <person name="Clum A."/>
            <person name="Lindquist E."/>
            <person name="Daum C."/>
            <person name="Ramamoorthy G.K."/>
            <person name="Gryganskyi A."/>
            <person name="Culley D."/>
            <person name="Magnuson J.K."/>
            <person name="James T.Y."/>
            <person name="O'Malley M.A."/>
            <person name="Stajich J.E."/>
            <person name="Spatafora J.W."/>
            <person name="Visel A."/>
            <person name="Grigoriev I.V."/>
        </authorList>
    </citation>
    <scope>NUCLEOTIDE SEQUENCE [LARGE SCALE GENOMIC DNA]</scope>
    <source>
        <strain evidence="12 13">NRRL 2496</strain>
    </source>
</reference>